<keyword evidence="2 6" id="KW-0812">Transmembrane</keyword>
<evidence type="ECO:0000313" key="8">
    <source>
        <dbReference type="Proteomes" id="UP000292082"/>
    </source>
</evidence>
<feature type="transmembrane region" description="Helical" evidence="6">
    <location>
        <begin position="131"/>
        <end position="147"/>
    </location>
</feature>
<comment type="subcellular location">
    <subcellularLocation>
        <location evidence="1">Membrane</location>
        <topology evidence="1">Multi-pass membrane protein</topology>
    </subcellularLocation>
</comment>
<sequence length="280" mass="30488">MPVNHAAENVLGTMGTICWTVQLLPQLWHTYRSKSVEGLSEIFMLACGIAGATLGTYSVVQNLNIPLILQPQLFGVLCLVSWAQCQYYGHKRSRTTAVAMYIAAVVLLGGFEVGMIYAVRPSYKAGNMGPTQFFGIFSTVLISCGLLPQYYEIYKYKEVIGISLLFMTVDALGGVFNDLSLAFKGDFDVVAGITYSLVVVLDGGILLLALILNPIARRRRKRLAAEDTAASDVETPADTSDDGSRARVEPTQPSEDEKQESANRAEEEKEGATSVENRDA</sequence>
<reference evidence="7 8" key="1">
    <citation type="submission" date="2019-01" db="EMBL/GenBank/DDBJ databases">
        <title>Draft genome sequences of three monokaryotic isolates of the white-rot basidiomycete fungus Dichomitus squalens.</title>
        <authorList>
            <consortium name="DOE Joint Genome Institute"/>
            <person name="Lopez S.C."/>
            <person name="Andreopoulos B."/>
            <person name="Pangilinan J."/>
            <person name="Lipzen A."/>
            <person name="Riley R."/>
            <person name="Ahrendt S."/>
            <person name="Ng V."/>
            <person name="Barry K."/>
            <person name="Daum C."/>
            <person name="Grigoriev I.V."/>
            <person name="Hilden K.S."/>
            <person name="Makela M.R."/>
            <person name="de Vries R.P."/>
        </authorList>
    </citation>
    <scope>NUCLEOTIDE SEQUENCE [LARGE SCALE GENOMIC DNA]</scope>
    <source>
        <strain evidence="7 8">CBS 464.89</strain>
    </source>
</reference>
<name>A0A4V2K2Q5_9APHY</name>
<gene>
    <name evidence="7" type="ORF">BD310DRAFT_938539</name>
</gene>
<feature type="transmembrane region" description="Helical" evidence="6">
    <location>
        <begin position="65"/>
        <end position="85"/>
    </location>
</feature>
<evidence type="ECO:0000256" key="6">
    <source>
        <dbReference type="SAM" id="Phobius"/>
    </source>
</evidence>
<evidence type="ECO:0000256" key="5">
    <source>
        <dbReference type="SAM" id="MobiDB-lite"/>
    </source>
</evidence>
<dbReference type="InterPro" id="IPR006603">
    <property type="entry name" value="PQ-loop_rpt"/>
</dbReference>
<keyword evidence="3 6" id="KW-1133">Transmembrane helix</keyword>
<evidence type="ECO:0000256" key="4">
    <source>
        <dbReference type="ARBA" id="ARBA00023136"/>
    </source>
</evidence>
<dbReference type="EMBL" id="ML145221">
    <property type="protein sequence ID" value="TBU53190.1"/>
    <property type="molecule type" value="Genomic_DNA"/>
</dbReference>
<dbReference type="PANTHER" id="PTHR16201:SF37">
    <property type="entry name" value="PQ-LOOP REPEAT-CONTAINING PROTEIN"/>
    <property type="match status" value="1"/>
</dbReference>
<feature type="transmembrane region" description="Helical" evidence="6">
    <location>
        <begin position="97"/>
        <end position="119"/>
    </location>
</feature>
<feature type="transmembrane region" description="Helical" evidence="6">
    <location>
        <begin position="189"/>
        <end position="212"/>
    </location>
</feature>
<keyword evidence="8" id="KW-1185">Reference proteome</keyword>
<dbReference type="Gene3D" id="1.20.1280.290">
    <property type="match status" value="2"/>
</dbReference>
<dbReference type="InterPro" id="IPR051415">
    <property type="entry name" value="LAAT-1"/>
</dbReference>
<dbReference type="AlphaFoldDB" id="A0A4V2K2Q5"/>
<feature type="transmembrane region" description="Helical" evidence="6">
    <location>
        <begin position="159"/>
        <end position="177"/>
    </location>
</feature>
<dbReference type="Proteomes" id="UP000292082">
    <property type="component" value="Unassembled WGS sequence"/>
</dbReference>
<organism evidence="7 8">
    <name type="scientific">Dichomitus squalens</name>
    <dbReference type="NCBI Taxonomy" id="114155"/>
    <lineage>
        <taxon>Eukaryota</taxon>
        <taxon>Fungi</taxon>
        <taxon>Dikarya</taxon>
        <taxon>Basidiomycota</taxon>
        <taxon>Agaricomycotina</taxon>
        <taxon>Agaricomycetes</taxon>
        <taxon>Polyporales</taxon>
        <taxon>Polyporaceae</taxon>
        <taxon>Dichomitus</taxon>
    </lineage>
</organism>
<evidence type="ECO:0000313" key="7">
    <source>
        <dbReference type="EMBL" id="TBU53190.1"/>
    </source>
</evidence>
<keyword evidence="4 6" id="KW-0472">Membrane</keyword>
<proteinExistence type="predicted"/>
<dbReference type="PANTHER" id="PTHR16201">
    <property type="entry name" value="SEVEN TRANSMEMBRANE PROTEIN 1-RELATED"/>
    <property type="match status" value="1"/>
</dbReference>
<evidence type="ECO:0000256" key="1">
    <source>
        <dbReference type="ARBA" id="ARBA00004141"/>
    </source>
</evidence>
<dbReference type="Pfam" id="PF04193">
    <property type="entry name" value="PQ-loop"/>
    <property type="match status" value="2"/>
</dbReference>
<feature type="compositionally biased region" description="Basic and acidic residues" evidence="5">
    <location>
        <begin position="255"/>
        <end position="280"/>
    </location>
</feature>
<protein>
    <submittedName>
        <fullName evidence="7">Uncharacterized protein</fullName>
    </submittedName>
</protein>
<dbReference type="GO" id="GO:0016020">
    <property type="term" value="C:membrane"/>
    <property type="evidence" value="ECO:0007669"/>
    <property type="project" value="UniProtKB-SubCell"/>
</dbReference>
<feature type="region of interest" description="Disordered" evidence="5">
    <location>
        <begin position="226"/>
        <end position="280"/>
    </location>
</feature>
<feature type="transmembrane region" description="Helical" evidence="6">
    <location>
        <begin position="42"/>
        <end position="59"/>
    </location>
</feature>
<accession>A0A4V2K2Q5</accession>
<dbReference type="SMART" id="SM00679">
    <property type="entry name" value="CTNS"/>
    <property type="match status" value="2"/>
</dbReference>
<evidence type="ECO:0000256" key="2">
    <source>
        <dbReference type="ARBA" id="ARBA00022692"/>
    </source>
</evidence>
<evidence type="ECO:0000256" key="3">
    <source>
        <dbReference type="ARBA" id="ARBA00022989"/>
    </source>
</evidence>